<name>A0ABT5Y469_9FLAO</name>
<keyword evidence="2" id="KW-1185">Reference proteome</keyword>
<proteinExistence type="predicted"/>
<dbReference type="InterPro" id="IPR019619">
    <property type="entry name" value="DUF2490"/>
</dbReference>
<dbReference type="Pfam" id="PF10677">
    <property type="entry name" value="DUF2490"/>
    <property type="match status" value="1"/>
</dbReference>
<dbReference type="EMBL" id="JARFVB010000023">
    <property type="protein sequence ID" value="MDF0718246.1"/>
    <property type="molecule type" value="Genomic_DNA"/>
</dbReference>
<gene>
    <name evidence="1" type="ORF">PY092_18940</name>
</gene>
<organism evidence="1 2">
    <name type="scientific">Flagellimonas yonaguniensis</name>
    <dbReference type="NCBI Taxonomy" id="3031325"/>
    <lineage>
        <taxon>Bacteria</taxon>
        <taxon>Pseudomonadati</taxon>
        <taxon>Bacteroidota</taxon>
        <taxon>Flavobacteriia</taxon>
        <taxon>Flavobacteriales</taxon>
        <taxon>Flavobacteriaceae</taxon>
        <taxon>Flagellimonas</taxon>
    </lineage>
</organism>
<dbReference type="Proteomes" id="UP001221366">
    <property type="component" value="Unassembled WGS sequence"/>
</dbReference>
<dbReference type="RefSeq" id="WP_275617307.1">
    <property type="nucleotide sequence ID" value="NZ_JARFVB010000023.1"/>
</dbReference>
<sequence>MNSGSRGFLVVVLVIVGVVGTVFSQESEPVVLPETSQYKSPKTKVWFNTYGNIRIGKRFFWDAQTHFRFEETKSTPFIGQIGQIYNRHAIGYIFNKKTNFRLGGVVRINFNTDEDSEDRNVVPEWRIWHQYQFAMPFYSAMLYHRIRIEHRWSQGFAEDSDYIFRNRWRYMFRAKIPLNNNKLSPKTLYVSPEAELIMQSGKEVVGSPMEDLRLTTTVGYILTPRLTVAAGALYSQGQERSNPGYFHQGWTLRFHMYYSPDFRKVKNKLPDVHLTD</sequence>
<comment type="caution">
    <text evidence="1">The sequence shown here is derived from an EMBL/GenBank/DDBJ whole genome shotgun (WGS) entry which is preliminary data.</text>
</comment>
<reference evidence="1 2" key="1">
    <citation type="submission" date="2023-03" db="EMBL/GenBank/DDBJ databases">
        <title>Muricauda XX sp. nov. and Muricauda XXX sp. nov., two novel species isolated from Okinawa Trough.</title>
        <authorList>
            <person name="Cao W."/>
            <person name="Deng X."/>
        </authorList>
    </citation>
    <scope>NUCLEOTIDE SEQUENCE [LARGE SCALE GENOMIC DNA]</scope>
    <source>
        <strain evidence="1 2">334s03</strain>
    </source>
</reference>
<evidence type="ECO:0000313" key="2">
    <source>
        <dbReference type="Proteomes" id="UP001221366"/>
    </source>
</evidence>
<protein>
    <submittedName>
        <fullName evidence="1">DUF2490 domain-containing protein</fullName>
    </submittedName>
</protein>
<accession>A0ABT5Y469</accession>
<evidence type="ECO:0000313" key="1">
    <source>
        <dbReference type="EMBL" id="MDF0718246.1"/>
    </source>
</evidence>